<dbReference type="EC" id="4.2.1.2" evidence="4"/>
<evidence type="ECO:0000313" key="5">
    <source>
        <dbReference type="Proteomes" id="UP000324354"/>
    </source>
</evidence>
<dbReference type="Gene3D" id="3.20.130.10">
    <property type="entry name" value="Fe-S hydro-lyase, tartrate dehydratase beta-type, catalytic domain"/>
    <property type="match status" value="1"/>
</dbReference>
<dbReference type="RefSeq" id="WP_011012894.1">
    <property type="nucleotide sequence ID" value="NC_003413.1"/>
</dbReference>
<dbReference type="OrthoDB" id="34134at2157"/>
<evidence type="ECO:0000256" key="1">
    <source>
        <dbReference type="ARBA" id="ARBA00008876"/>
    </source>
</evidence>
<proteinExistence type="inferred from homology"/>
<accession>A0A5C0XRY1</accession>
<dbReference type="GeneID" id="41713571"/>
<dbReference type="GeneID" id="13300529"/>
<dbReference type="PANTHER" id="PTHR43351:SF2">
    <property type="entry name" value="L(+)-TARTRATE DEHYDRATASE SUBUNIT BETA-RELATED"/>
    <property type="match status" value="1"/>
</dbReference>
<reference evidence="4 5" key="1">
    <citation type="submission" date="2017-08" db="EMBL/GenBank/DDBJ databases">
        <title>Resequencing and Reannotation of the genome of Pyrococcus furiosus type strain DSM3638.</title>
        <authorList>
            <person name="Reichelt R.M."/>
            <person name="Bunk B."/>
        </authorList>
    </citation>
    <scope>NUCLEOTIDE SEQUENCE [LARGE SCALE GENOMIC DNA]</scope>
    <source>
        <strain evidence="4 5">DSM 3638</strain>
    </source>
</reference>
<dbReference type="GO" id="GO:0004333">
    <property type="term" value="F:fumarate hydratase activity"/>
    <property type="evidence" value="ECO:0007669"/>
    <property type="project" value="UniProtKB-EC"/>
</dbReference>
<evidence type="ECO:0000259" key="3">
    <source>
        <dbReference type="Pfam" id="PF05683"/>
    </source>
</evidence>
<dbReference type="Pfam" id="PF05683">
    <property type="entry name" value="Fumerase_C"/>
    <property type="match status" value="1"/>
</dbReference>
<evidence type="ECO:0000313" key="4">
    <source>
        <dbReference type="EMBL" id="QEK79355.1"/>
    </source>
</evidence>
<dbReference type="AlphaFoldDB" id="A0A5C0XRY1"/>
<dbReference type="Proteomes" id="UP000324354">
    <property type="component" value="Chromosome"/>
</dbReference>
<dbReference type="EMBL" id="CP023154">
    <property type="protein sequence ID" value="QEK79355.1"/>
    <property type="molecule type" value="Genomic_DNA"/>
</dbReference>
<dbReference type="PANTHER" id="PTHR43351">
    <property type="entry name" value="L(+)-TARTRATE DEHYDRATASE SUBUNIT BETA"/>
    <property type="match status" value="1"/>
</dbReference>
<comment type="similarity">
    <text evidence="1">Belongs to the class-I fumarase family.</text>
</comment>
<sequence length="166" mass="18742">MAVRLKTPLTWEDIRDLEIGDRVLLSGIVYTARDLAHRRFLEEGFPFNPEGAVIYHCGPLIKNGIVVSAGPTTSARMEKYLDFLFNRGVRGVIGKGGMNHEKFKGRAVYFSYPGGAGSLAREFIVKVRDVYWEDLGMTDAVWELEVRDMPLLVSIDSKGRSLYRKN</sequence>
<gene>
    <name evidence="4" type="ORF">PFDSM3638_08815</name>
</gene>
<protein>
    <submittedName>
        <fullName evidence="4">Fumarate hydratase</fullName>
        <ecNumber evidence="4">4.2.1.2</ecNumber>
    </submittedName>
</protein>
<keyword evidence="2 4" id="KW-0456">Lyase</keyword>
<evidence type="ECO:0000256" key="2">
    <source>
        <dbReference type="ARBA" id="ARBA00023239"/>
    </source>
</evidence>
<dbReference type="NCBIfam" id="NF006253">
    <property type="entry name" value="PRK08395.1"/>
    <property type="match status" value="1"/>
</dbReference>
<dbReference type="InterPro" id="IPR036660">
    <property type="entry name" value="Fe-S_hydroAse_TtdB_cat_sf"/>
</dbReference>
<dbReference type="InterPro" id="IPR004647">
    <property type="entry name" value="Fe-S_hydro-lyase_TtdB-typ_cat"/>
</dbReference>
<dbReference type="NCBIfam" id="TIGR00723">
    <property type="entry name" value="ttdB_fumA_fumB"/>
    <property type="match status" value="1"/>
</dbReference>
<feature type="domain" description="Fe-S hydro-lyase tartrate dehydratase beta-type catalytic" evidence="3">
    <location>
        <begin position="2"/>
        <end position="165"/>
    </location>
</feature>
<name>A0A5C0XRY1_PYRFU</name>
<organism evidence="4 5">
    <name type="scientific">Pyrococcus furiosus (strain ATCC 43587 / DSM 3638 / JCM 8422 / Vc1)</name>
    <dbReference type="NCBI Taxonomy" id="186497"/>
    <lineage>
        <taxon>Archaea</taxon>
        <taxon>Methanobacteriati</taxon>
        <taxon>Methanobacteriota</taxon>
        <taxon>Thermococci</taxon>
        <taxon>Thermococcales</taxon>
        <taxon>Thermococcaceae</taxon>
        <taxon>Pyrococcus</taxon>
    </lineage>
</organism>
<dbReference type="SUPFAM" id="SSF117457">
    <property type="entry name" value="FumA C-terminal domain-like"/>
    <property type="match status" value="1"/>
</dbReference>